<protein>
    <recommendedName>
        <fullName evidence="3">Phosphoribosyl transferase-like protein</fullName>
    </recommendedName>
</protein>
<reference evidence="2" key="1">
    <citation type="submission" date="2023-07" db="EMBL/GenBank/DDBJ databases">
        <title>Identification of Pectobacterium versatile causing blackleg of potato from New York State with a whole genome sequencing approach.</title>
        <authorList>
            <person name="Ma X."/>
            <person name="Swingle B."/>
        </authorList>
    </citation>
    <scope>NUCLEOTIDE SEQUENCE [LARGE SCALE GENOMIC DNA]</scope>
    <source>
        <strain evidence="2">NY1588A</strain>
    </source>
</reference>
<organism evidence="1 2">
    <name type="scientific">Pectobacterium parmentieri</name>
    <dbReference type="NCBI Taxonomy" id="1905730"/>
    <lineage>
        <taxon>Bacteria</taxon>
        <taxon>Pseudomonadati</taxon>
        <taxon>Pseudomonadota</taxon>
        <taxon>Gammaproteobacteria</taxon>
        <taxon>Enterobacterales</taxon>
        <taxon>Pectobacteriaceae</taxon>
        <taxon>Pectobacterium</taxon>
    </lineage>
</organism>
<dbReference type="EMBL" id="WABS01000015">
    <property type="protein sequence ID" value="MBI0554697.1"/>
    <property type="molecule type" value="Genomic_DNA"/>
</dbReference>
<evidence type="ECO:0000313" key="1">
    <source>
        <dbReference type="EMBL" id="MBI0554697.1"/>
    </source>
</evidence>
<dbReference type="Proteomes" id="UP001194579">
    <property type="component" value="Unassembled WGS sequence"/>
</dbReference>
<proteinExistence type="predicted"/>
<comment type="caution">
    <text evidence="1">The sequence shown here is derived from an EMBL/GenBank/DDBJ whole genome shotgun (WGS) entry which is preliminary data.</text>
</comment>
<evidence type="ECO:0008006" key="3">
    <source>
        <dbReference type="Google" id="ProtNLM"/>
    </source>
</evidence>
<keyword evidence="2" id="KW-1185">Reference proteome</keyword>
<name>A0ABS0RYI6_PECPM</name>
<sequence length="369" mass="40784">MIADSFNWAGMSQLHEAVRLEKFRQTQNTTNPADVKSGLRQFAAGLLDDGLITMSDYVMTLGGHALYYLTPNGANSFIDMESKEEASSLTTIYSRAKYGGVEDIAWLARRIVSYLSTELDCAQSSWRRLFGEAKEKGDNVAMMTTGWRNVPSTANVLFDIVVEEINVKLAHMDLPTIVNVKLPRIAPPCENYASLSHEERDQVNLTQDHVIPAENFYRWSGVHIIFGDDVLVTGATADKVLYHSMLSGAKSFRAIYPVAIDPRMALSDAAVEGRLNGMAITGELNDCVAHLLSASGYQPILRMLRLLFGEDNRHALASFLPRVPAPVWLSLYRSALGNEFLRQPACRPSLQLLRGYLTQLGLLACGGPQ</sequence>
<evidence type="ECO:0000313" key="2">
    <source>
        <dbReference type="Proteomes" id="UP001194579"/>
    </source>
</evidence>
<accession>A0ABS0RYI6</accession>
<gene>
    <name evidence="1" type="ORF">F6Q06_09385</name>
</gene>